<evidence type="ECO:0000313" key="5">
    <source>
        <dbReference type="EMBL" id="PWK83556.1"/>
    </source>
</evidence>
<dbReference type="AlphaFoldDB" id="A0A316HQN0"/>
<comment type="caution">
    <text evidence="5">The sequence shown here is derived from an EMBL/GenBank/DDBJ whole genome shotgun (WGS) entry which is preliminary data.</text>
</comment>
<feature type="domain" description="UspA" evidence="4">
    <location>
        <begin position="10"/>
        <end position="146"/>
    </location>
</feature>
<dbReference type="InterPro" id="IPR006015">
    <property type="entry name" value="Universal_stress_UspA"/>
</dbReference>
<accession>A0A316HQN0</accession>
<dbReference type="InterPro" id="IPR014729">
    <property type="entry name" value="Rossmann-like_a/b/a_fold"/>
</dbReference>
<evidence type="ECO:0000256" key="1">
    <source>
        <dbReference type="ARBA" id="ARBA00008791"/>
    </source>
</evidence>
<dbReference type="Gene3D" id="3.40.50.620">
    <property type="entry name" value="HUPs"/>
    <property type="match status" value="2"/>
</dbReference>
<dbReference type="PRINTS" id="PR01438">
    <property type="entry name" value="UNVRSLSTRESS"/>
</dbReference>
<evidence type="ECO:0000256" key="2">
    <source>
        <dbReference type="ARBA" id="ARBA00022741"/>
    </source>
</evidence>
<reference evidence="5 6" key="1">
    <citation type="submission" date="2018-05" db="EMBL/GenBank/DDBJ databases">
        <title>Genomic Encyclopedia of Type Strains, Phase IV (KMG-IV): sequencing the most valuable type-strain genomes for metagenomic binning, comparative biology and taxonomic classification.</title>
        <authorList>
            <person name="Goeker M."/>
        </authorList>
    </citation>
    <scope>NUCLEOTIDE SEQUENCE [LARGE SCALE GENOMIC DNA]</scope>
    <source>
        <strain evidence="5 6">DSM 45480</strain>
    </source>
</reference>
<name>A0A316HQN0_9PSEU</name>
<dbReference type="PANTHER" id="PTHR46268:SF27">
    <property type="entry name" value="UNIVERSAL STRESS PROTEIN RV2623"/>
    <property type="match status" value="1"/>
</dbReference>
<dbReference type="Proteomes" id="UP000246005">
    <property type="component" value="Unassembled WGS sequence"/>
</dbReference>
<keyword evidence="3" id="KW-0067">ATP-binding</keyword>
<gene>
    <name evidence="5" type="ORF">C8D88_11012</name>
</gene>
<proteinExistence type="inferred from homology"/>
<dbReference type="PANTHER" id="PTHR46268">
    <property type="entry name" value="STRESS RESPONSE PROTEIN NHAX"/>
    <property type="match status" value="1"/>
</dbReference>
<evidence type="ECO:0000313" key="6">
    <source>
        <dbReference type="Proteomes" id="UP000246005"/>
    </source>
</evidence>
<protein>
    <submittedName>
        <fullName evidence="5">Nucleotide-binding universal stress UspA family protein</fullName>
    </submittedName>
</protein>
<organism evidence="5 6">
    <name type="scientific">Lentzea atacamensis</name>
    <dbReference type="NCBI Taxonomy" id="531938"/>
    <lineage>
        <taxon>Bacteria</taxon>
        <taxon>Bacillati</taxon>
        <taxon>Actinomycetota</taxon>
        <taxon>Actinomycetes</taxon>
        <taxon>Pseudonocardiales</taxon>
        <taxon>Pseudonocardiaceae</taxon>
        <taxon>Lentzea</taxon>
    </lineage>
</organism>
<feature type="domain" description="UspA" evidence="4">
    <location>
        <begin position="155"/>
        <end position="291"/>
    </location>
</feature>
<evidence type="ECO:0000256" key="3">
    <source>
        <dbReference type="ARBA" id="ARBA00022840"/>
    </source>
</evidence>
<comment type="similarity">
    <text evidence="1">Belongs to the universal stress protein A family.</text>
</comment>
<dbReference type="SUPFAM" id="SSF52402">
    <property type="entry name" value="Adenine nucleotide alpha hydrolases-like"/>
    <property type="match status" value="2"/>
</dbReference>
<dbReference type="Pfam" id="PF00582">
    <property type="entry name" value="Usp"/>
    <property type="match status" value="2"/>
</dbReference>
<evidence type="ECO:0000259" key="4">
    <source>
        <dbReference type="Pfam" id="PF00582"/>
    </source>
</evidence>
<dbReference type="GO" id="GO:0005524">
    <property type="term" value="F:ATP binding"/>
    <property type="evidence" value="ECO:0007669"/>
    <property type="project" value="UniProtKB-KW"/>
</dbReference>
<keyword evidence="2" id="KW-0547">Nucleotide-binding</keyword>
<dbReference type="InterPro" id="IPR006016">
    <property type="entry name" value="UspA"/>
</dbReference>
<dbReference type="RefSeq" id="WP_109639389.1">
    <property type="nucleotide sequence ID" value="NZ_QGHB01000010.1"/>
</dbReference>
<dbReference type="EMBL" id="QGHB01000010">
    <property type="protein sequence ID" value="PWK83556.1"/>
    <property type="molecule type" value="Genomic_DNA"/>
</dbReference>
<sequence length="302" mass="31460">MGQWQDKNLPIVVGIDGSSSALDAARWAAREAARRSAPVYLVSAFGWSGHRHLGDPGLGGYRESMLADTWRTVAVAAKAARHVAEGVEISELTLDGFPVPLLVTESRTAGLLVIGDRGLGGFTSLLIGSVAIRLAAQAECPVVVVRGEDSSGTGPVVVGIDGSPVSEAALEFAFDAADARGVPLIAVHAWNDHAVAFAVTEPVEWDAAEAEEHRLLAERLAGWSEKYPDVEVRRVVVSDGPAHALIEQATASSAQLVVVGSHGRGSAAGLVLGSVSHALLHHSPCPVVVVRPDPSTHAETSR</sequence>